<dbReference type="CDD" id="cd07377">
    <property type="entry name" value="WHTH_GntR"/>
    <property type="match status" value="1"/>
</dbReference>
<dbReference type="AlphaFoldDB" id="A0A1M6TVY8"/>
<keyword evidence="2" id="KW-0238">DNA-binding</keyword>
<dbReference type="Pfam" id="PF07729">
    <property type="entry name" value="FCD"/>
    <property type="match status" value="1"/>
</dbReference>
<dbReference type="InterPro" id="IPR000524">
    <property type="entry name" value="Tscrpt_reg_HTH_GntR"/>
</dbReference>
<proteinExistence type="predicted"/>
<accession>A0A1M6TVY8</accession>
<dbReference type="InterPro" id="IPR036388">
    <property type="entry name" value="WH-like_DNA-bd_sf"/>
</dbReference>
<keyword evidence="6" id="KW-1185">Reference proteome</keyword>
<dbReference type="EMBL" id="FQZY01000063">
    <property type="protein sequence ID" value="SHK61053.1"/>
    <property type="molecule type" value="Genomic_DNA"/>
</dbReference>
<evidence type="ECO:0000259" key="4">
    <source>
        <dbReference type="PROSITE" id="PS50949"/>
    </source>
</evidence>
<feature type="domain" description="HTH gntR-type" evidence="4">
    <location>
        <begin position="8"/>
        <end position="76"/>
    </location>
</feature>
<dbReference type="Proteomes" id="UP000184301">
    <property type="component" value="Unassembled WGS sequence"/>
</dbReference>
<dbReference type="PRINTS" id="PR00035">
    <property type="entry name" value="HTHGNTR"/>
</dbReference>
<keyword evidence="1" id="KW-0805">Transcription regulation</keyword>
<dbReference type="SUPFAM" id="SSF46785">
    <property type="entry name" value="Winged helix' DNA-binding domain"/>
    <property type="match status" value="1"/>
</dbReference>
<dbReference type="STRING" id="1121950.SAMN02745243_03340"/>
<dbReference type="OrthoDB" id="9799482at2"/>
<dbReference type="Pfam" id="PF00392">
    <property type="entry name" value="GntR"/>
    <property type="match status" value="1"/>
</dbReference>
<reference evidence="5 6" key="1">
    <citation type="submission" date="2016-11" db="EMBL/GenBank/DDBJ databases">
        <authorList>
            <person name="Jaros S."/>
            <person name="Januszkiewicz K."/>
            <person name="Wedrychowicz H."/>
        </authorList>
    </citation>
    <scope>NUCLEOTIDE SEQUENCE [LARGE SCALE GENOMIC DNA]</scope>
    <source>
        <strain evidence="5 6">DSM 15480</strain>
    </source>
</reference>
<evidence type="ECO:0000256" key="3">
    <source>
        <dbReference type="ARBA" id="ARBA00023163"/>
    </source>
</evidence>
<dbReference type="PANTHER" id="PTHR43537:SF5">
    <property type="entry name" value="UXU OPERON TRANSCRIPTIONAL REGULATOR"/>
    <property type="match status" value="1"/>
</dbReference>
<dbReference type="PROSITE" id="PS50949">
    <property type="entry name" value="HTH_GNTR"/>
    <property type="match status" value="1"/>
</dbReference>
<dbReference type="GO" id="GO:0003700">
    <property type="term" value="F:DNA-binding transcription factor activity"/>
    <property type="evidence" value="ECO:0007669"/>
    <property type="project" value="InterPro"/>
</dbReference>
<dbReference type="RefSeq" id="WP_073112543.1">
    <property type="nucleotide sequence ID" value="NZ_FQZY01000063.1"/>
</dbReference>
<dbReference type="GO" id="GO:0003677">
    <property type="term" value="F:DNA binding"/>
    <property type="evidence" value="ECO:0007669"/>
    <property type="project" value="UniProtKB-KW"/>
</dbReference>
<evidence type="ECO:0000256" key="2">
    <source>
        <dbReference type="ARBA" id="ARBA00023125"/>
    </source>
</evidence>
<keyword evidence="3" id="KW-0804">Transcription</keyword>
<dbReference type="PANTHER" id="PTHR43537">
    <property type="entry name" value="TRANSCRIPTIONAL REGULATOR, GNTR FAMILY"/>
    <property type="match status" value="1"/>
</dbReference>
<dbReference type="SMART" id="SM00345">
    <property type="entry name" value="HTH_GNTR"/>
    <property type="match status" value="1"/>
</dbReference>
<dbReference type="InterPro" id="IPR008920">
    <property type="entry name" value="TF_FadR/GntR_C"/>
</dbReference>
<gene>
    <name evidence="5" type="ORF">SAMN02745243_03340</name>
</gene>
<dbReference type="InterPro" id="IPR036390">
    <property type="entry name" value="WH_DNA-bd_sf"/>
</dbReference>
<evidence type="ECO:0000313" key="6">
    <source>
        <dbReference type="Proteomes" id="UP000184301"/>
    </source>
</evidence>
<evidence type="ECO:0000313" key="5">
    <source>
        <dbReference type="EMBL" id="SHK61053.1"/>
    </source>
</evidence>
<dbReference type="Gene3D" id="1.20.120.530">
    <property type="entry name" value="GntR ligand-binding domain-like"/>
    <property type="match status" value="1"/>
</dbReference>
<dbReference type="SMART" id="SM00895">
    <property type="entry name" value="FCD"/>
    <property type="match status" value="1"/>
</dbReference>
<sequence>MISKSAEQPLYEQVLKKIESQIIAGVYKQGDLLPSEKELIDNMGVSRITIRKALSILSEMGLIKTDRGRGSEVLFNPEFLKDNESFAAAAEEYKHKFIDAEQIRLMLEPEIAKQVALTIDDAQIEYLREIIEEAAPLDLQTDFHMAVIRALRNETLNHLFTDLLEEENNHAPAGFIPPDQQIGIMETFHEQHRKIFEAIEHHDGEFAYFYMKEHTLYVSQVYEEYFKHL</sequence>
<dbReference type="InterPro" id="IPR011711">
    <property type="entry name" value="GntR_C"/>
</dbReference>
<evidence type="ECO:0000256" key="1">
    <source>
        <dbReference type="ARBA" id="ARBA00023015"/>
    </source>
</evidence>
<organism evidence="5 6">
    <name type="scientific">Hespellia stercorisuis DSM 15480</name>
    <dbReference type="NCBI Taxonomy" id="1121950"/>
    <lineage>
        <taxon>Bacteria</taxon>
        <taxon>Bacillati</taxon>
        <taxon>Bacillota</taxon>
        <taxon>Clostridia</taxon>
        <taxon>Lachnospirales</taxon>
        <taxon>Lachnospiraceae</taxon>
        <taxon>Hespellia</taxon>
    </lineage>
</organism>
<name>A0A1M6TVY8_9FIRM</name>
<keyword evidence="5" id="KW-0670">Pyruvate</keyword>
<dbReference type="SUPFAM" id="SSF48008">
    <property type="entry name" value="GntR ligand-binding domain-like"/>
    <property type="match status" value="1"/>
</dbReference>
<dbReference type="Gene3D" id="1.10.10.10">
    <property type="entry name" value="Winged helix-like DNA-binding domain superfamily/Winged helix DNA-binding domain"/>
    <property type="match status" value="1"/>
</dbReference>
<protein>
    <submittedName>
        <fullName evidence="5">GntR family transcriptional regulator, transcriptional repressor for pyruvate dehydrogenase complex</fullName>
    </submittedName>
</protein>